<accession>G0TZX4</accession>
<proteinExistence type="predicted"/>
<name>G0TZX4_TRYVY</name>
<dbReference type="VEuPathDB" id="TriTrypDB:TvY486_0807600"/>
<gene>
    <name evidence="1" type="ORF">TVY486_0807600</name>
</gene>
<sequence length="656" mass="71569">MVHEMTGAEVPIHFNVRTPAVTPDDACLRWLSSKYCKRRSALEADSGTSANSGDNGGDARNNAEKLFLARLENDIAACVAHRWSKFSHGSPVYHAAAPRHALDGHSTTLARIEKVKPLQLPEENESEHLRVTLQEAHGTAGTSAELKSVQLEPSRHVFMEALREMEQEKTKAAIEASRRSYSAPSHPARPLLGGYVHPPWRTGTTKFCIFPQSGHDVSVGPSTQQEVPFFVRGTFCRQVSPVEVQQAEWRSGAGLVERWLNDIVFNFTVARKFSATREKSLPALFANVDAIHVDVYANNVSTEHFCALGSGNVQQTDTNTSTEVTAVGGDDAAICGGINGTAGDSVVLRGSGVRASLQSHDPRYALTVDGSVRTPKCDTHASPTVGSRTIASLLLLGEYDSSVQRFTSPLLHRYGPYATYLLQCSAGPGVEFSNNEKCLTLFGRIVSNWRLEFPLLHDRQLFLRLRSNSALVVPIANCHGRGLKPTEAVSSGSNAHDLFWATQGPVWNAGLVRGFVDDYKSVHYAKRWYSLFSAELVMGNSMGQRARPAASASETRWRVPTTMLFANACFVDSFNRPPQASVGLSLVGAPRITADAFNAIIPSSFECSFNWMLKFGTEGVSLVSGLTKGQAADKAALRVLPTKVFHHFRCGLTWNL</sequence>
<organism evidence="1">
    <name type="scientific">Trypanosoma vivax (strain Y486)</name>
    <dbReference type="NCBI Taxonomy" id="1055687"/>
    <lineage>
        <taxon>Eukaryota</taxon>
        <taxon>Discoba</taxon>
        <taxon>Euglenozoa</taxon>
        <taxon>Kinetoplastea</taxon>
        <taxon>Metakinetoplastina</taxon>
        <taxon>Trypanosomatida</taxon>
        <taxon>Trypanosomatidae</taxon>
        <taxon>Trypanosoma</taxon>
        <taxon>Duttonella</taxon>
    </lineage>
</organism>
<dbReference type="EMBL" id="HE573024">
    <property type="protein sequence ID" value="CCC50153.1"/>
    <property type="molecule type" value="Genomic_DNA"/>
</dbReference>
<reference evidence="1" key="1">
    <citation type="journal article" date="2012" name="Proc. Natl. Acad. Sci. U.S.A.">
        <title>Antigenic diversity is generated by distinct evolutionary mechanisms in African trypanosome species.</title>
        <authorList>
            <person name="Jackson A.P."/>
            <person name="Berry A."/>
            <person name="Aslett M."/>
            <person name="Allison H.C."/>
            <person name="Burton P."/>
            <person name="Vavrova-Anderson J."/>
            <person name="Brown R."/>
            <person name="Browne H."/>
            <person name="Corton N."/>
            <person name="Hauser H."/>
            <person name="Gamble J."/>
            <person name="Gilderthorp R."/>
            <person name="Marcello L."/>
            <person name="McQuillan J."/>
            <person name="Otto T.D."/>
            <person name="Quail M.A."/>
            <person name="Sanders M.J."/>
            <person name="van Tonder A."/>
            <person name="Ginger M.L."/>
            <person name="Field M.C."/>
            <person name="Barry J.D."/>
            <person name="Hertz-Fowler C."/>
            <person name="Berriman M."/>
        </authorList>
    </citation>
    <scope>NUCLEOTIDE SEQUENCE</scope>
    <source>
        <strain evidence="1">Y486</strain>
    </source>
</reference>
<evidence type="ECO:0000313" key="1">
    <source>
        <dbReference type="EMBL" id="CCC50153.1"/>
    </source>
</evidence>
<protein>
    <submittedName>
        <fullName evidence="1">Uncharacterized protein</fullName>
    </submittedName>
</protein>
<dbReference type="AlphaFoldDB" id="G0TZX4"/>